<accession>A0ABV1A809</accession>
<dbReference type="EMBL" id="JAHRIP010085646">
    <property type="protein sequence ID" value="MEQ2314684.1"/>
    <property type="molecule type" value="Genomic_DNA"/>
</dbReference>
<dbReference type="Proteomes" id="UP001469553">
    <property type="component" value="Unassembled WGS sequence"/>
</dbReference>
<evidence type="ECO:0000313" key="2">
    <source>
        <dbReference type="EMBL" id="MEQ2314684.1"/>
    </source>
</evidence>
<evidence type="ECO:0000313" key="3">
    <source>
        <dbReference type="Proteomes" id="UP001469553"/>
    </source>
</evidence>
<keyword evidence="3" id="KW-1185">Reference proteome</keyword>
<protein>
    <submittedName>
        <fullName evidence="2">Uncharacterized protein</fullName>
    </submittedName>
</protein>
<organism evidence="2 3">
    <name type="scientific">Ameca splendens</name>
    <dbReference type="NCBI Taxonomy" id="208324"/>
    <lineage>
        <taxon>Eukaryota</taxon>
        <taxon>Metazoa</taxon>
        <taxon>Chordata</taxon>
        <taxon>Craniata</taxon>
        <taxon>Vertebrata</taxon>
        <taxon>Euteleostomi</taxon>
        <taxon>Actinopterygii</taxon>
        <taxon>Neopterygii</taxon>
        <taxon>Teleostei</taxon>
        <taxon>Neoteleostei</taxon>
        <taxon>Acanthomorphata</taxon>
        <taxon>Ovalentaria</taxon>
        <taxon>Atherinomorphae</taxon>
        <taxon>Cyprinodontiformes</taxon>
        <taxon>Goodeidae</taxon>
        <taxon>Ameca</taxon>
    </lineage>
</organism>
<feature type="region of interest" description="Disordered" evidence="1">
    <location>
        <begin position="14"/>
        <end position="60"/>
    </location>
</feature>
<evidence type="ECO:0000256" key="1">
    <source>
        <dbReference type="SAM" id="MobiDB-lite"/>
    </source>
</evidence>
<reference evidence="2 3" key="1">
    <citation type="submission" date="2021-06" db="EMBL/GenBank/DDBJ databases">
        <authorList>
            <person name="Palmer J.M."/>
        </authorList>
    </citation>
    <scope>NUCLEOTIDE SEQUENCE [LARGE SCALE GENOMIC DNA]</scope>
    <source>
        <strain evidence="2 3">AS_MEX2019</strain>
        <tissue evidence="2">Muscle</tissue>
    </source>
</reference>
<gene>
    <name evidence="2" type="ORF">AMECASPLE_014717</name>
</gene>
<proteinExistence type="predicted"/>
<sequence length="106" mass="11718">MQIHFVIKRKIEDRKAANTGGAKGRRLHRSTTWGPADTVIQRRGRQRPTHNTGGGRKKNVSATILSGDAHGVVAPVGIKSHTLRVLIYLLNITELNPVYRGFCHSV</sequence>
<name>A0ABV1A809_9TELE</name>
<comment type="caution">
    <text evidence="2">The sequence shown here is derived from an EMBL/GenBank/DDBJ whole genome shotgun (WGS) entry which is preliminary data.</text>
</comment>